<evidence type="ECO:0000313" key="1">
    <source>
        <dbReference type="EMBL" id="MCL9814392.1"/>
    </source>
</evidence>
<keyword evidence="2" id="KW-1185">Reference proteome</keyword>
<dbReference type="Proteomes" id="UP001202674">
    <property type="component" value="Unassembled WGS sequence"/>
</dbReference>
<dbReference type="EMBL" id="JAKRVY010000007">
    <property type="protein sequence ID" value="MCL9814392.1"/>
    <property type="molecule type" value="Genomic_DNA"/>
</dbReference>
<dbReference type="RefSeq" id="WP_250597392.1">
    <property type="nucleotide sequence ID" value="NZ_JAKRVY010000007.1"/>
</dbReference>
<dbReference type="AlphaFoldDB" id="A0AAE3K5L2"/>
<proteinExistence type="predicted"/>
<sequence>MLEQLTCACEADGCDTALGEEHLMLSMRTDAGTRRAYECDCGAVTVTVVQEK</sequence>
<organism evidence="1 2">
    <name type="scientific">Natranaeroarchaeum aerophilus</name>
    <dbReference type="NCBI Taxonomy" id="2917711"/>
    <lineage>
        <taxon>Archaea</taxon>
        <taxon>Methanobacteriati</taxon>
        <taxon>Methanobacteriota</taxon>
        <taxon>Stenosarchaea group</taxon>
        <taxon>Halobacteria</taxon>
        <taxon>Halobacteriales</taxon>
        <taxon>Natronoarchaeaceae</taxon>
        <taxon>Natranaeroarchaeum</taxon>
    </lineage>
</organism>
<reference evidence="1 2" key="1">
    <citation type="journal article" date="2022" name="Syst. Appl. Microbiol.">
        <title>Natronocalculus amylovorans gen. nov., sp. nov., and Natranaeroarchaeum aerophilus sp. nov., dominant culturable amylolytic natronoarchaea from hypersaline soda lakes in southwestern Siberia.</title>
        <authorList>
            <person name="Sorokin D.Y."/>
            <person name="Elcheninov A.G."/>
            <person name="Khizhniak T.V."/>
            <person name="Koenen M."/>
            <person name="Bale N.J."/>
            <person name="Damste J.S.S."/>
            <person name="Kublanov I.V."/>
        </authorList>
    </citation>
    <scope>NUCLEOTIDE SEQUENCE [LARGE SCALE GENOMIC DNA]</scope>
    <source>
        <strain evidence="1 2">AArc-St1-1</strain>
    </source>
</reference>
<comment type="caution">
    <text evidence="1">The sequence shown here is derived from an EMBL/GenBank/DDBJ whole genome shotgun (WGS) entry which is preliminary data.</text>
</comment>
<name>A0AAE3K5L2_9EURY</name>
<gene>
    <name evidence="1" type="ORF">AArcSt11_12090</name>
</gene>
<evidence type="ECO:0000313" key="2">
    <source>
        <dbReference type="Proteomes" id="UP001202674"/>
    </source>
</evidence>
<protein>
    <submittedName>
        <fullName evidence="1">Uncharacterized protein</fullName>
    </submittedName>
</protein>
<accession>A0AAE3K5L2</accession>